<keyword evidence="5" id="KW-1185">Reference proteome</keyword>
<feature type="domain" description="HAMP" evidence="3">
    <location>
        <begin position="327"/>
        <end position="379"/>
    </location>
</feature>
<evidence type="ECO:0000313" key="4">
    <source>
        <dbReference type="EMBL" id="PWI35139.1"/>
    </source>
</evidence>
<gene>
    <name evidence="4" type="ORF">DI392_02330</name>
</gene>
<keyword evidence="2" id="KW-0472">Membrane</keyword>
<dbReference type="CDD" id="cd06225">
    <property type="entry name" value="HAMP"/>
    <property type="match status" value="1"/>
</dbReference>
<evidence type="ECO:0000256" key="2">
    <source>
        <dbReference type="SAM" id="Phobius"/>
    </source>
</evidence>
<dbReference type="PROSITE" id="PS50885">
    <property type="entry name" value="HAMP"/>
    <property type="match status" value="1"/>
</dbReference>
<evidence type="ECO:0000313" key="5">
    <source>
        <dbReference type="Proteomes" id="UP000245362"/>
    </source>
</evidence>
<proteinExistence type="predicted"/>
<keyword evidence="1" id="KW-0175">Coiled coil</keyword>
<dbReference type="Gene3D" id="6.10.340.10">
    <property type="match status" value="1"/>
</dbReference>
<organism evidence="4 5">
    <name type="scientific">Vibrio albus</name>
    <dbReference type="NCBI Taxonomy" id="2200953"/>
    <lineage>
        <taxon>Bacteria</taxon>
        <taxon>Pseudomonadati</taxon>
        <taxon>Pseudomonadota</taxon>
        <taxon>Gammaproteobacteria</taxon>
        <taxon>Vibrionales</taxon>
        <taxon>Vibrionaceae</taxon>
        <taxon>Vibrio</taxon>
    </lineage>
</organism>
<evidence type="ECO:0000259" key="3">
    <source>
        <dbReference type="PROSITE" id="PS50885"/>
    </source>
</evidence>
<dbReference type="GO" id="GO:0016020">
    <property type="term" value="C:membrane"/>
    <property type="evidence" value="ECO:0007669"/>
    <property type="project" value="InterPro"/>
</dbReference>
<dbReference type="SMART" id="SM00304">
    <property type="entry name" value="HAMP"/>
    <property type="match status" value="1"/>
</dbReference>
<dbReference type="Proteomes" id="UP000245362">
    <property type="component" value="Unassembled WGS sequence"/>
</dbReference>
<feature type="transmembrane region" description="Helical" evidence="2">
    <location>
        <begin position="304"/>
        <end position="326"/>
    </location>
</feature>
<comment type="caution">
    <text evidence="4">The sequence shown here is derived from an EMBL/GenBank/DDBJ whole genome shotgun (WGS) entry which is preliminary data.</text>
</comment>
<reference evidence="4 5" key="1">
    <citation type="submission" date="2018-05" db="EMBL/GenBank/DDBJ databases">
        <title>Vibrio limimaris sp. nov., isolated from marine sediment.</title>
        <authorList>
            <person name="Li C.-M."/>
        </authorList>
    </citation>
    <scope>NUCLEOTIDE SEQUENCE [LARGE SCALE GENOMIC DNA]</scope>
    <source>
        <strain evidence="4 5">E4404</strain>
    </source>
</reference>
<dbReference type="PANTHER" id="PTHR32089:SF112">
    <property type="entry name" value="LYSOZYME-LIKE PROTEIN-RELATED"/>
    <property type="match status" value="1"/>
</dbReference>
<feature type="coiled-coil region" evidence="1">
    <location>
        <begin position="77"/>
        <end position="104"/>
    </location>
</feature>
<dbReference type="GO" id="GO:0007165">
    <property type="term" value="P:signal transduction"/>
    <property type="evidence" value="ECO:0007669"/>
    <property type="project" value="InterPro"/>
</dbReference>
<dbReference type="EMBL" id="QFWT01000001">
    <property type="protein sequence ID" value="PWI35139.1"/>
    <property type="molecule type" value="Genomic_DNA"/>
</dbReference>
<dbReference type="RefSeq" id="WP_109318291.1">
    <property type="nucleotide sequence ID" value="NZ_QFWT01000001.1"/>
</dbReference>
<dbReference type="AlphaFoldDB" id="A0A2U3BEC6"/>
<dbReference type="OrthoDB" id="2489132at2"/>
<sequence>MQLSVRQKLLTVIVPILLALIYFSGAHILQTKEAESKAEAISHFVALSTYNSRLVHELQKERGMSAGFLGSGGKKFVQKLEAQRRETDRRLQELQGYLSAEEEQIKHYPQLWNVMETANTMLSRIRPMRSGISALTTPLGEALSYYTTLNGHLLSVPGLAVKISDVAEISQFLVAYYEFLQGKERAGIERAVLSNTFGQGQFGPGMYRKFITLVSEQNSYLSSFQVYAGDKYVQSYKTLLNSPAVQEVERYRQSAISGEFNRDPEAWFAASTKRIEFLKKEEDRLTEDILSLSGRIVETKARAFWFYLVVSLALVVLAGYVSYILLNGITLQVRCLNRTMKLAAEKDLSVRCEVIGKDELGNISVNLNAMLTELTEAMHIISASGIQLASAAEESTATVHQNADHLEQQQADLADKLQRLMGEFKTEKV</sequence>
<evidence type="ECO:0000256" key="1">
    <source>
        <dbReference type="SAM" id="Coils"/>
    </source>
</evidence>
<dbReference type="PANTHER" id="PTHR32089">
    <property type="entry name" value="METHYL-ACCEPTING CHEMOTAXIS PROTEIN MCPB"/>
    <property type="match status" value="1"/>
</dbReference>
<accession>A0A2U3BEC6</accession>
<protein>
    <recommendedName>
        <fullName evidence="3">HAMP domain-containing protein</fullName>
    </recommendedName>
</protein>
<dbReference type="Pfam" id="PF08376">
    <property type="entry name" value="NIT"/>
    <property type="match status" value="1"/>
</dbReference>
<keyword evidence="2" id="KW-0812">Transmembrane</keyword>
<name>A0A2U3BEC6_9VIBR</name>
<dbReference type="InterPro" id="IPR003660">
    <property type="entry name" value="HAMP_dom"/>
</dbReference>
<keyword evidence="2" id="KW-1133">Transmembrane helix</keyword>
<dbReference type="InterPro" id="IPR013587">
    <property type="entry name" value="Nitrate/nitrite_sensing"/>
</dbReference>